<evidence type="ECO:0000256" key="1">
    <source>
        <dbReference type="SAM" id="MobiDB-lite"/>
    </source>
</evidence>
<proteinExistence type="predicted"/>
<evidence type="ECO:0000313" key="2">
    <source>
        <dbReference type="EMBL" id="ODO00084.1"/>
    </source>
</evidence>
<feature type="compositionally biased region" description="Basic and acidic residues" evidence="1">
    <location>
        <begin position="417"/>
        <end position="436"/>
    </location>
</feature>
<dbReference type="EMBL" id="MEKH01000011">
    <property type="protein sequence ID" value="ODO00084.1"/>
    <property type="molecule type" value="Genomic_DNA"/>
</dbReference>
<feature type="compositionally biased region" description="Acidic residues" evidence="1">
    <location>
        <begin position="394"/>
        <end position="403"/>
    </location>
</feature>
<dbReference type="Proteomes" id="UP000095149">
    <property type="component" value="Unassembled WGS sequence"/>
</dbReference>
<accession>A0A1E3JGR3</accession>
<reference evidence="2 3" key="1">
    <citation type="submission" date="2016-06" db="EMBL/GenBank/DDBJ databases">
        <title>Evolution of pathogenesis and genome organization in the Tremellales.</title>
        <authorList>
            <person name="Cuomo C."/>
            <person name="Litvintseva A."/>
            <person name="Heitman J."/>
            <person name="Chen Y."/>
            <person name="Sun S."/>
            <person name="Springer D."/>
            <person name="Dromer F."/>
            <person name="Young S."/>
            <person name="Zeng Q."/>
            <person name="Chapman S."/>
            <person name="Gujja S."/>
            <person name="Saif S."/>
            <person name="Birren B."/>
        </authorList>
    </citation>
    <scope>NUCLEOTIDE SEQUENCE [LARGE SCALE GENOMIC DNA]</scope>
    <source>
        <strain evidence="2 3">CBS 6273</strain>
    </source>
</reference>
<feature type="compositionally biased region" description="Gly residues" evidence="1">
    <location>
        <begin position="437"/>
        <end position="457"/>
    </location>
</feature>
<feature type="region of interest" description="Disordered" evidence="1">
    <location>
        <begin position="379"/>
        <end position="540"/>
    </location>
</feature>
<feature type="compositionally biased region" description="Polar residues" evidence="1">
    <location>
        <begin position="501"/>
        <end position="512"/>
    </location>
</feature>
<sequence length="643" mass="69917">MGSFWTEYYPEIPIEPEFQSKYILPYLRDFYDDPKAVGYPTSWDTTVDFSQTSFYVPQEKKYKDLEIVQSVRDHDIEVKGSKYSSCCGTSQAASIMSMKLGATKPDVCLTGYHIGDLAEETYRKDPAGGGNLGITDCPLRALYTIIELKWVPWAGKNKLDLRHLDLHIRDLDYANVEAIVQTVFYSLLGYDVSKCRSAIAWANGNYARILNLSDLPEGEEAVWEGLTVGRGGGPSILVEADPDLVTKMRHIGAKTLSAEEFGMLATGDHDVERLWKSPNSLIADYNGLSLNQDAKDRLDATIYLNLALATRHPEAVQDPPFSNHRPTNVMGLDTSRKDAYKWLSVRAQMRGCRRLTKASTKNAVPAANAAVSASQNAASAANTAVSDPQVQGVSEEEDEEGEDGDGKNEDGEDEEEKDKQGGDRRDEDDRNPDGKHGGQGGGAPGAGGGAPGAGNGSGNLDPNGGRPKQSRPRSDHGQEPSSKRQKRAAVSGPTEYLLPSSPKSKIATSPPSGQKRADVSGSTEYLPLSPKSMIATPPPSPSSFSTISSCFAIEHPVNVEEWCLSVKQEALTDRTFNDTAIHEEPETYTDAEKVFPREYWSHGDYIDHFSRLGVTFVLATPTEVDVLLARAAKFGWGGALGSG</sequence>
<organism evidence="2 3">
    <name type="scientific">Cryptococcus amylolentus CBS 6273</name>
    <dbReference type="NCBI Taxonomy" id="1296118"/>
    <lineage>
        <taxon>Eukaryota</taxon>
        <taxon>Fungi</taxon>
        <taxon>Dikarya</taxon>
        <taxon>Basidiomycota</taxon>
        <taxon>Agaricomycotina</taxon>
        <taxon>Tremellomycetes</taxon>
        <taxon>Tremellales</taxon>
        <taxon>Cryptococcaceae</taxon>
        <taxon>Cryptococcus</taxon>
    </lineage>
</organism>
<feature type="compositionally biased region" description="Basic and acidic residues" evidence="1">
    <location>
        <begin position="472"/>
        <end position="482"/>
    </location>
</feature>
<comment type="caution">
    <text evidence="2">The sequence shown here is derived from an EMBL/GenBank/DDBJ whole genome shotgun (WGS) entry which is preliminary data.</text>
</comment>
<name>A0A1E3JGR3_9TREE</name>
<dbReference type="AlphaFoldDB" id="A0A1E3JGR3"/>
<protein>
    <submittedName>
        <fullName evidence="2">Uncharacterized protein</fullName>
    </submittedName>
</protein>
<gene>
    <name evidence="2" type="ORF">I350_06709</name>
</gene>
<evidence type="ECO:0000313" key="3">
    <source>
        <dbReference type="Proteomes" id="UP000095149"/>
    </source>
</evidence>